<feature type="compositionally biased region" description="Acidic residues" evidence="1">
    <location>
        <begin position="188"/>
        <end position="199"/>
    </location>
</feature>
<reference evidence="4 6" key="2">
    <citation type="submission" date="2023-09" db="EMBL/GenBank/DDBJ databases">
        <title>Complete-Gapless Cercospora beticola genome.</title>
        <authorList>
            <person name="Wyatt N.A."/>
            <person name="Spanner R.E."/>
            <person name="Bolton M.D."/>
        </authorList>
    </citation>
    <scope>NUCLEOTIDE SEQUENCE [LARGE SCALE GENOMIC DNA]</scope>
    <source>
        <strain evidence="4">Cb09-40</strain>
    </source>
</reference>
<accession>A0A2G5IEG8</accession>
<dbReference type="Proteomes" id="UP000230605">
    <property type="component" value="Chromosome 10"/>
</dbReference>
<dbReference type="OrthoDB" id="3645550at2759"/>
<evidence type="ECO:0000313" key="6">
    <source>
        <dbReference type="Proteomes" id="UP001302367"/>
    </source>
</evidence>
<gene>
    <name evidence="3" type="ORF">CB0940_11611</name>
    <name evidence="4" type="ORF">RHO25_008598</name>
</gene>
<dbReference type="AlphaFoldDB" id="A0A2G5IEG8"/>
<name>A0A2G5IEG8_CERBT</name>
<dbReference type="Proteomes" id="UP001302367">
    <property type="component" value="Chromosome 5"/>
</dbReference>
<keyword evidence="2" id="KW-0732">Signal</keyword>
<feature type="signal peptide" evidence="2">
    <location>
        <begin position="1"/>
        <end position="25"/>
    </location>
</feature>
<dbReference type="EMBL" id="CP134188">
    <property type="protein sequence ID" value="WPB03954.1"/>
    <property type="molecule type" value="Genomic_DNA"/>
</dbReference>
<protein>
    <submittedName>
        <fullName evidence="3">Uncharacterized protein</fullName>
    </submittedName>
</protein>
<feature type="region of interest" description="Disordered" evidence="1">
    <location>
        <begin position="178"/>
        <end position="235"/>
    </location>
</feature>
<feature type="chain" id="PRO_5013700361" evidence="2">
    <location>
        <begin position="26"/>
        <end position="279"/>
    </location>
</feature>
<evidence type="ECO:0000313" key="3">
    <source>
        <dbReference type="EMBL" id="PIB03201.1"/>
    </source>
</evidence>
<proteinExistence type="predicted"/>
<evidence type="ECO:0000256" key="2">
    <source>
        <dbReference type="SAM" id="SignalP"/>
    </source>
</evidence>
<reference evidence="3 5" key="1">
    <citation type="submission" date="2015-10" db="EMBL/GenBank/DDBJ databases">
        <title>The cercosporin biosynthetic gene cluster was horizontally transferred to several fungal lineages and shown to be expanded in Cercospora beticola based on microsynteny with recipient genomes.</title>
        <authorList>
            <person name="De Jonge R."/>
            <person name="Ebert M.K."/>
            <person name="Suttle J.C."/>
            <person name="Jurick Ii W.M."/>
            <person name="Secor G.A."/>
            <person name="Thomma B.P."/>
            <person name="Van De Peer Y."/>
            <person name="Bolton M.D."/>
        </authorList>
    </citation>
    <scope>NUCLEOTIDE SEQUENCE [LARGE SCALE GENOMIC DNA]</scope>
    <source>
        <strain evidence="3 5">09-40</strain>
    </source>
</reference>
<evidence type="ECO:0000256" key="1">
    <source>
        <dbReference type="SAM" id="MobiDB-lite"/>
    </source>
</evidence>
<organism evidence="3 5">
    <name type="scientific">Cercospora beticola</name>
    <name type="common">Sugarbeet leaf spot fungus</name>
    <dbReference type="NCBI Taxonomy" id="122368"/>
    <lineage>
        <taxon>Eukaryota</taxon>
        <taxon>Fungi</taxon>
        <taxon>Dikarya</taxon>
        <taxon>Ascomycota</taxon>
        <taxon>Pezizomycotina</taxon>
        <taxon>Dothideomycetes</taxon>
        <taxon>Dothideomycetidae</taxon>
        <taxon>Mycosphaerellales</taxon>
        <taxon>Mycosphaerellaceae</taxon>
        <taxon>Cercospora</taxon>
    </lineage>
</organism>
<evidence type="ECO:0000313" key="4">
    <source>
        <dbReference type="EMBL" id="WPB03954.1"/>
    </source>
</evidence>
<sequence>MAVLRNFYLLWLPIALFCLVLPVKSKFNAHQNYVRGAFANKIASLEAEYGEGIDTSLEGYDHEPVAVAIHQAHEKRRVAILNARDNIAKQAEIVKRQLGGDVDTSLEGYDISAIDVDEVDDTTLGRRDFTTGFADEDDILGHRHSARSNTPLKNYEPGQADFEDEDIDFSLEGYETYEHPTLTRRADDDDDDDDDEDGWPSDVDFSLEGYDTSHLTRRSNQEDVNDRYQDAADEDLGFDDDELDSLAAQATAAAEAARAKAKRAAEGWYENVKRWIGVS</sequence>
<evidence type="ECO:0000313" key="5">
    <source>
        <dbReference type="Proteomes" id="UP000230605"/>
    </source>
</evidence>
<dbReference type="EMBL" id="LKMD01000099">
    <property type="protein sequence ID" value="PIB03201.1"/>
    <property type="molecule type" value="Genomic_DNA"/>
</dbReference>
<feature type="compositionally biased region" description="Basic and acidic residues" evidence="1">
    <location>
        <begin position="219"/>
        <end position="230"/>
    </location>
</feature>
<keyword evidence="6" id="KW-1185">Reference proteome</keyword>